<proteinExistence type="inferred from homology"/>
<dbReference type="EMBL" id="CAJFDI010000004">
    <property type="protein sequence ID" value="CAD5228449.1"/>
    <property type="molecule type" value="Genomic_DNA"/>
</dbReference>
<gene>
    <name evidence="9" type="ORF">BXYJ_LOCUS10450</name>
</gene>
<comment type="subunit">
    <text evidence="7">Component of the small nucleolar ribonucleoprotein particles containing H/ACA-type snoRNAs (H/ACA snoRNPs).</text>
</comment>
<evidence type="ECO:0000256" key="6">
    <source>
        <dbReference type="ARBA" id="ARBA00023242"/>
    </source>
</evidence>
<evidence type="ECO:0000256" key="4">
    <source>
        <dbReference type="ARBA" id="ARBA00022553"/>
    </source>
</evidence>
<dbReference type="GO" id="GO:0005730">
    <property type="term" value="C:nucleolus"/>
    <property type="evidence" value="ECO:0007669"/>
    <property type="project" value="UniProtKB-SubCell"/>
</dbReference>
<keyword evidence="7" id="KW-0687">Ribonucleoprotein</keyword>
<organism evidence="11 13">
    <name type="scientific">Bursaphelenchus xylophilus</name>
    <name type="common">Pinewood nematode worm</name>
    <name type="synonym">Aphelenchoides xylophilus</name>
    <dbReference type="NCBI Taxonomy" id="6326"/>
    <lineage>
        <taxon>Eukaryota</taxon>
        <taxon>Metazoa</taxon>
        <taxon>Ecdysozoa</taxon>
        <taxon>Nematoda</taxon>
        <taxon>Chromadorea</taxon>
        <taxon>Rhabditida</taxon>
        <taxon>Tylenchina</taxon>
        <taxon>Tylenchomorpha</taxon>
        <taxon>Aphelenchoidea</taxon>
        <taxon>Aphelenchoididae</taxon>
        <taxon>Bursaphelenchus</taxon>
    </lineage>
</organism>
<dbReference type="OrthoDB" id="21550at2759"/>
<dbReference type="GO" id="GO:0000493">
    <property type="term" value="P:box H/ACA snoRNP assembly"/>
    <property type="evidence" value="ECO:0007669"/>
    <property type="project" value="InterPro"/>
</dbReference>
<dbReference type="SUPFAM" id="SSF50447">
    <property type="entry name" value="Translation proteins"/>
    <property type="match status" value="1"/>
</dbReference>
<keyword evidence="5 7" id="KW-0694">RNA-binding</keyword>
<reference evidence="10" key="2">
    <citation type="submission" date="2020-08" db="EMBL/GenBank/DDBJ databases">
        <authorList>
            <person name="Kikuchi T."/>
        </authorList>
    </citation>
    <scope>NUCLEOTIDE SEQUENCE</scope>
    <source>
        <strain evidence="9">Ka4C1</strain>
    </source>
</reference>
<accession>A0A1I7RIS4</accession>
<dbReference type="Proteomes" id="UP000095284">
    <property type="component" value="Unplaced"/>
</dbReference>
<sequence length="316" mass="36520">MCDQAESCPFIPTDIQNEVKNLLKQMLDVLSGDFQVKPEVEEINDGFYGKPSLVADYDSASSYSEPPLAEGEVHSMFAEGQVTLEDDFLTEDDIKREIRCPLNNEQDSDSESEVFFEVTSRCRSVYDPDDLNYQRPQFTRTFDDEYYFLPALEQLVLEDKPTVRDLRPFGVVSTVIDFVVTIKPLPHIPALDYDSVLFNDKCEVIGTIFEIFGLIEEPNYAIRFNTEEEAKRYAVDTEVFYAPNYLKYTKTFFPHDLSKVMYTDDGDNTEPEFSDDDDERAHSQKKRAKYRQAPQNALPGFKKPRQVHFGYPNQPY</sequence>
<dbReference type="PANTHER" id="PTHR31633">
    <property type="entry name" value="H/ACA RIBONUCLEOPROTEIN COMPLEX NON-CORE SUBUNIT NAF1"/>
    <property type="match status" value="1"/>
</dbReference>
<comment type="similarity">
    <text evidence="7">Belongs to the GAR1 family.</text>
</comment>
<reference evidence="13" key="1">
    <citation type="submission" date="2016-11" db="UniProtKB">
        <authorList>
            <consortium name="WormBaseParasite"/>
        </authorList>
    </citation>
    <scope>IDENTIFICATION</scope>
</reference>
<name>A0A1I7RIS4_BURXY</name>
<dbReference type="InterPro" id="IPR007504">
    <property type="entry name" value="H/ACA_rnp_Gar1/Naf1"/>
</dbReference>
<comment type="similarity">
    <text evidence="1">Belongs to the NAF1 family.</text>
</comment>
<evidence type="ECO:0000256" key="8">
    <source>
        <dbReference type="SAM" id="MobiDB-lite"/>
    </source>
</evidence>
<dbReference type="InterPro" id="IPR040309">
    <property type="entry name" value="Naf1"/>
</dbReference>
<keyword evidence="6 7" id="KW-0539">Nucleus</keyword>
<dbReference type="InterPro" id="IPR038664">
    <property type="entry name" value="Gar1/Naf1_Cbf5-bd_sf"/>
</dbReference>
<dbReference type="AlphaFoldDB" id="A0A1I7RIS4"/>
<evidence type="ECO:0000256" key="1">
    <source>
        <dbReference type="ARBA" id="ARBA00009801"/>
    </source>
</evidence>
<keyword evidence="12" id="KW-1185">Reference proteome</keyword>
<dbReference type="GO" id="GO:0003723">
    <property type="term" value="F:RNA binding"/>
    <property type="evidence" value="ECO:0007669"/>
    <property type="project" value="UniProtKB-KW"/>
</dbReference>
<feature type="region of interest" description="Disordered" evidence="8">
    <location>
        <begin position="264"/>
        <end position="316"/>
    </location>
</feature>
<keyword evidence="3 7" id="KW-0698">rRNA processing</keyword>
<evidence type="ECO:0000256" key="2">
    <source>
        <dbReference type="ARBA" id="ARBA00022517"/>
    </source>
</evidence>
<dbReference type="GO" id="GO:0001522">
    <property type="term" value="P:pseudouridine synthesis"/>
    <property type="evidence" value="ECO:0007669"/>
    <property type="project" value="InterPro"/>
</dbReference>
<comment type="function">
    <text evidence="7">Required for ribosome biogenesis. Part of a complex which catalyzes pseudouridylation of rRNA. This involves the isomerization of uridine such that the ribose is subsequently attached to C5, instead of the normal N1. Pseudouridine ("psi") residues may serve to stabilize the conformation of rRNAs.</text>
</comment>
<dbReference type="InterPro" id="IPR009000">
    <property type="entry name" value="Transl_B-barrel_sf"/>
</dbReference>
<evidence type="ECO:0000256" key="5">
    <source>
        <dbReference type="ARBA" id="ARBA00022884"/>
    </source>
</evidence>
<dbReference type="SMR" id="A0A1I7RIS4"/>
<dbReference type="EMBL" id="CAJFCV020000004">
    <property type="protein sequence ID" value="CAG9119058.1"/>
    <property type="molecule type" value="Genomic_DNA"/>
</dbReference>
<keyword evidence="2 7" id="KW-0690">Ribosome biogenesis</keyword>
<evidence type="ECO:0000313" key="10">
    <source>
        <dbReference type="EMBL" id="CAG9119058.1"/>
    </source>
</evidence>
<comment type="subcellular location">
    <subcellularLocation>
        <location evidence="7">Nucleus</location>
        <location evidence="7">Nucleolus</location>
    </subcellularLocation>
</comment>
<dbReference type="Pfam" id="PF04410">
    <property type="entry name" value="Gar1"/>
    <property type="match status" value="1"/>
</dbReference>
<dbReference type="WBParaSite" id="BXY_0060600.1">
    <property type="protein sequence ID" value="BXY_0060600.1"/>
    <property type="gene ID" value="BXY_0060600"/>
</dbReference>
<dbReference type="PANTHER" id="PTHR31633:SF1">
    <property type="entry name" value="H_ACA RIBONUCLEOPROTEIN COMPLEX NON-CORE SUBUNIT NAF1"/>
    <property type="match status" value="1"/>
</dbReference>
<feature type="compositionally biased region" description="Acidic residues" evidence="8">
    <location>
        <begin position="264"/>
        <end position="278"/>
    </location>
</feature>
<keyword evidence="4" id="KW-0597">Phosphoprotein</keyword>
<dbReference type="eggNOG" id="KOG2236">
    <property type="taxonomic scope" value="Eukaryota"/>
</dbReference>
<evidence type="ECO:0000256" key="7">
    <source>
        <dbReference type="RuleBase" id="RU364004"/>
    </source>
</evidence>
<evidence type="ECO:0000313" key="13">
    <source>
        <dbReference type="WBParaSite" id="BXY_0060600.1"/>
    </source>
</evidence>
<dbReference type="GO" id="GO:0006364">
    <property type="term" value="P:rRNA processing"/>
    <property type="evidence" value="ECO:0007669"/>
    <property type="project" value="UniProtKB-KW"/>
</dbReference>
<dbReference type="Gene3D" id="2.40.10.230">
    <property type="entry name" value="Probable tRNA pseudouridine synthase domain"/>
    <property type="match status" value="1"/>
</dbReference>
<dbReference type="GO" id="GO:0005732">
    <property type="term" value="C:sno(s)RNA-containing ribonucleoprotein complex"/>
    <property type="evidence" value="ECO:0007669"/>
    <property type="project" value="InterPro"/>
</dbReference>
<dbReference type="Proteomes" id="UP000659654">
    <property type="component" value="Unassembled WGS sequence"/>
</dbReference>
<protein>
    <recommendedName>
        <fullName evidence="7">H/ACA ribonucleoprotein complex subunit</fullName>
    </recommendedName>
</protein>
<evidence type="ECO:0000313" key="11">
    <source>
        <dbReference type="Proteomes" id="UP000095284"/>
    </source>
</evidence>
<dbReference type="Proteomes" id="UP000582659">
    <property type="component" value="Unassembled WGS sequence"/>
</dbReference>
<evidence type="ECO:0000256" key="3">
    <source>
        <dbReference type="ARBA" id="ARBA00022552"/>
    </source>
</evidence>
<evidence type="ECO:0000313" key="9">
    <source>
        <dbReference type="EMBL" id="CAD5228449.1"/>
    </source>
</evidence>
<evidence type="ECO:0000313" key="12">
    <source>
        <dbReference type="Proteomes" id="UP000659654"/>
    </source>
</evidence>